<accession>W9RKC8</accession>
<keyword evidence="3" id="KW-1185">Reference proteome</keyword>
<evidence type="ECO:0000256" key="1">
    <source>
        <dbReference type="SAM" id="MobiDB-lite"/>
    </source>
</evidence>
<dbReference type="EMBL" id="KE344868">
    <property type="protein sequence ID" value="EXB82268.1"/>
    <property type="molecule type" value="Genomic_DNA"/>
</dbReference>
<reference evidence="3" key="1">
    <citation type="submission" date="2013-01" db="EMBL/GenBank/DDBJ databases">
        <title>Draft Genome Sequence of a Mulberry Tree, Morus notabilis C.K. Schneid.</title>
        <authorList>
            <person name="He N."/>
            <person name="Zhao S."/>
        </authorList>
    </citation>
    <scope>NUCLEOTIDE SEQUENCE</scope>
</reference>
<gene>
    <name evidence="2" type="ORF">L484_007258</name>
</gene>
<feature type="compositionally biased region" description="Polar residues" evidence="1">
    <location>
        <begin position="1"/>
        <end position="11"/>
    </location>
</feature>
<sequence length="100" mass="10449">MRANQRSQEGQNPAVGGTQPNPPNGNQVETLTVVVERMATAITGCDQRPNSTSSLEDASMIPVNATAGNQINGDHRGDAEGVGDIRANLNPRPAKSNKSV</sequence>
<dbReference type="AlphaFoldDB" id="W9RKC8"/>
<evidence type="ECO:0000313" key="2">
    <source>
        <dbReference type="EMBL" id="EXB82268.1"/>
    </source>
</evidence>
<organism evidence="2 3">
    <name type="scientific">Morus notabilis</name>
    <dbReference type="NCBI Taxonomy" id="981085"/>
    <lineage>
        <taxon>Eukaryota</taxon>
        <taxon>Viridiplantae</taxon>
        <taxon>Streptophyta</taxon>
        <taxon>Embryophyta</taxon>
        <taxon>Tracheophyta</taxon>
        <taxon>Spermatophyta</taxon>
        <taxon>Magnoliopsida</taxon>
        <taxon>eudicotyledons</taxon>
        <taxon>Gunneridae</taxon>
        <taxon>Pentapetalae</taxon>
        <taxon>rosids</taxon>
        <taxon>fabids</taxon>
        <taxon>Rosales</taxon>
        <taxon>Moraceae</taxon>
        <taxon>Moreae</taxon>
        <taxon>Morus</taxon>
    </lineage>
</organism>
<name>W9RKC8_9ROSA</name>
<feature type="region of interest" description="Disordered" evidence="1">
    <location>
        <begin position="42"/>
        <end position="100"/>
    </location>
</feature>
<feature type="region of interest" description="Disordered" evidence="1">
    <location>
        <begin position="1"/>
        <end position="30"/>
    </location>
</feature>
<evidence type="ECO:0000313" key="3">
    <source>
        <dbReference type="Proteomes" id="UP000030645"/>
    </source>
</evidence>
<proteinExistence type="predicted"/>
<protein>
    <submittedName>
        <fullName evidence="2">Uncharacterized protein</fullName>
    </submittedName>
</protein>
<dbReference type="Proteomes" id="UP000030645">
    <property type="component" value="Unassembled WGS sequence"/>
</dbReference>